<organism evidence="3 4">
    <name type="scientific">Salinibacillus kushneri</name>
    <dbReference type="NCBI Taxonomy" id="237682"/>
    <lineage>
        <taxon>Bacteria</taxon>
        <taxon>Bacillati</taxon>
        <taxon>Bacillota</taxon>
        <taxon>Bacilli</taxon>
        <taxon>Bacillales</taxon>
        <taxon>Bacillaceae</taxon>
        <taxon>Salinibacillus</taxon>
    </lineage>
</organism>
<dbReference type="Gene3D" id="3.40.630.30">
    <property type="match status" value="1"/>
</dbReference>
<dbReference type="PROSITE" id="PS51186">
    <property type="entry name" value="GNAT"/>
    <property type="match status" value="1"/>
</dbReference>
<dbReference type="Proteomes" id="UP000199095">
    <property type="component" value="Unassembled WGS sequence"/>
</dbReference>
<name>A0A1I0ILJ2_9BACI</name>
<dbReference type="Pfam" id="PF00583">
    <property type="entry name" value="Acetyltransf_1"/>
    <property type="match status" value="1"/>
</dbReference>
<evidence type="ECO:0000313" key="2">
    <source>
        <dbReference type="EMBL" id="SET94082.1"/>
    </source>
</evidence>
<sequence>METMTIKELDSKEEIRKAYPLMKQLRTHLDEETYLDLVLEAMENDRYKMAVLYDSNKLVAVTGFKPMITLYYGRFVWVCDLVTDVRNRSNGYGRKLLSFVEKWAKEHQYERIALSSGLHRKDAHQFYEEKMDYYIASYVLKKDFHS</sequence>
<dbReference type="GO" id="GO:0016747">
    <property type="term" value="F:acyltransferase activity, transferring groups other than amino-acyl groups"/>
    <property type="evidence" value="ECO:0007669"/>
    <property type="project" value="InterPro"/>
</dbReference>
<gene>
    <name evidence="2" type="ORF">SAMN05421676_11197</name>
    <name evidence="3" type="ORF">SAMN05421676_1137</name>
</gene>
<accession>A0A1I0ILJ2</accession>
<reference evidence="3" key="2">
    <citation type="submission" date="2016-10" db="EMBL/GenBank/DDBJ databases">
        <authorList>
            <person name="de Groot N.N."/>
        </authorList>
    </citation>
    <scope>NUCLEOTIDE SEQUENCE [LARGE SCALE GENOMIC DNA]</scope>
    <source>
        <strain evidence="3">CGMCC 1.3566</strain>
    </source>
</reference>
<dbReference type="EMBL" id="FOHJ01000011">
    <property type="protein sequence ID" value="SET94082.1"/>
    <property type="molecule type" value="Genomic_DNA"/>
</dbReference>
<feature type="domain" description="N-acetyltransferase" evidence="1">
    <location>
        <begin position="4"/>
        <end position="146"/>
    </location>
</feature>
<evidence type="ECO:0000259" key="1">
    <source>
        <dbReference type="PROSITE" id="PS51186"/>
    </source>
</evidence>
<dbReference type="RefSeq" id="WP_093136939.1">
    <property type="nucleotide sequence ID" value="NZ_FOHJ01000011.1"/>
</dbReference>
<proteinExistence type="predicted"/>
<dbReference type="CDD" id="cd04301">
    <property type="entry name" value="NAT_SF"/>
    <property type="match status" value="1"/>
</dbReference>
<dbReference type="InterPro" id="IPR000182">
    <property type="entry name" value="GNAT_dom"/>
</dbReference>
<keyword evidence="3" id="KW-0808">Transferase</keyword>
<reference evidence="4" key="1">
    <citation type="submission" date="2016-10" db="EMBL/GenBank/DDBJ databases">
        <authorList>
            <person name="Varghese N."/>
            <person name="Submissions S."/>
        </authorList>
    </citation>
    <scope>NUCLEOTIDE SEQUENCE [LARGE SCALE GENOMIC DNA]</scope>
    <source>
        <strain evidence="4">CGMCC 1.3566</strain>
    </source>
</reference>
<dbReference type="OrthoDB" id="9805924at2"/>
<dbReference type="STRING" id="237682.SAMN05421676_11197"/>
<evidence type="ECO:0000313" key="4">
    <source>
        <dbReference type="Proteomes" id="UP000199095"/>
    </source>
</evidence>
<dbReference type="SUPFAM" id="SSF55729">
    <property type="entry name" value="Acyl-CoA N-acyltransferases (Nat)"/>
    <property type="match status" value="1"/>
</dbReference>
<keyword evidence="4" id="KW-1185">Reference proteome</keyword>
<evidence type="ECO:0000313" key="3">
    <source>
        <dbReference type="EMBL" id="SET97925.1"/>
    </source>
</evidence>
<dbReference type="EMBL" id="FOHJ01000013">
    <property type="protein sequence ID" value="SET97925.1"/>
    <property type="molecule type" value="Genomic_DNA"/>
</dbReference>
<dbReference type="InterPro" id="IPR016181">
    <property type="entry name" value="Acyl_CoA_acyltransferase"/>
</dbReference>
<protein>
    <submittedName>
        <fullName evidence="3">Acetyltransferase (GNAT) family protein</fullName>
    </submittedName>
</protein>
<dbReference type="AlphaFoldDB" id="A0A1I0ILJ2"/>